<name>A0A0R1P188_9LACO</name>
<dbReference type="PATRIC" id="fig|1423746.3.peg.1340"/>
<evidence type="ECO:0008006" key="5">
    <source>
        <dbReference type="Google" id="ProtNLM"/>
    </source>
</evidence>
<keyword evidence="2" id="KW-0732">Signal</keyword>
<sequence length="144" mass="14971">MKKFKQLTVSGILLSVLALGLAGCGNNTNHNTSSSSSKDKTSKVVKKKTTTKKKQAATKSSSSASNSSAVTTENSSSVSSSSSSTTSKQRQLGLGDTATWTDSNGVTHHVDSDGMDRQTIAGSSQVNYADWSGPLPSNAQINRN</sequence>
<feature type="signal peptide" evidence="2">
    <location>
        <begin position="1"/>
        <end position="22"/>
    </location>
</feature>
<protein>
    <recommendedName>
        <fullName evidence="5">Lipoprotein</fullName>
    </recommendedName>
</protein>
<dbReference type="EMBL" id="AZER01000024">
    <property type="protein sequence ID" value="KRL26177.1"/>
    <property type="molecule type" value="Genomic_DNA"/>
</dbReference>
<dbReference type="STRING" id="1423746.FD27_GL001315"/>
<organism evidence="3 4">
    <name type="scientific">Limosilactobacillus frumenti DSM 13145</name>
    <dbReference type="NCBI Taxonomy" id="1423746"/>
    <lineage>
        <taxon>Bacteria</taxon>
        <taxon>Bacillati</taxon>
        <taxon>Bacillota</taxon>
        <taxon>Bacilli</taxon>
        <taxon>Lactobacillales</taxon>
        <taxon>Lactobacillaceae</taxon>
        <taxon>Limosilactobacillus</taxon>
    </lineage>
</organism>
<dbReference type="AlphaFoldDB" id="A0A0R1P188"/>
<feature type="compositionally biased region" description="Low complexity" evidence="1">
    <location>
        <begin position="26"/>
        <end position="36"/>
    </location>
</feature>
<accession>A0A0R1P188</accession>
<reference evidence="3 4" key="1">
    <citation type="journal article" date="2015" name="Genome Announc.">
        <title>Expanding the biotechnology potential of lactobacilli through comparative genomics of 213 strains and associated genera.</title>
        <authorList>
            <person name="Sun Z."/>
            <person name="Harris H.M."/>
            <person name="McCann A."/>
            <person name="Guo C."/>
            <person name="Argimon S."/>
            <person name="Zhang W."/>
            <person name="Yang X."/>
            <person name="Jeffery I.B."/>
            <person name="Cooney J.C."/>
            <person name="Kagawa T.F."/>
            <person name="Liu W."/>
            <person name="Song Y."/>
            <person name="Salvetti E."/>
            <person name="Wrobel A."/>
            <person name="Rasinkangas P."/>
            <person name="Parkhill J."/>
            <person name="Rea M.C."/>
            <person name="O'Sullivan O."/>
            <person name="Ritari J."/>
            <person name="Douillard F.P."/>
            <person name="Paul Ross R."/>
            <person name="Yang R."/>
            <person name="Briner A.E."/>
            <person name="Felis G.E."/>
            <person name="de Vos W.M."/>
            <person name="Barrangou R."/>
            <person name="Klaenhammer T.R."/>
            <person name="Caufield P.W."/>
            <person name="Cui Y."/>
            <person name="Zhang H."/>
            <person name="O'Toole P.W."/>
        </authorList>
    </citation>
    <scope>NUCLEOTIDE SEQUENCE [LARGE SCALE GENOMIC DNA]</scope>
    <source>
        <strain evidence="3 4">DSM 13145</strain>
    </source>
</reference>
<feature type="compositionally biased region" description="Low complexity" evidence="1">
    <location>
        <begin position="57"/>
        <end position="88"/>
    </location>
</feature>
<dbReference type="Proteomes" id="UP000051445">
    <property type="component" value="Unassembled WGS sequence"/>
</dbReference>
<feature type="region of interest" description="Disordered" evidence="1">
    <location>
        <begin position="24"/>
        <end position="144"/>
    </location>
</feature>
<feature type="compositionally biased region" description="Polar residues" evidence="1">
    <location>
        <begin position="135"/>
        <end position="144"/>
    </location>
</feature>
<evidence type="ECO:0000313" key="3">
    <source>
        <dbReference type="EMBL" id="KRL26177.1"/>
    </source>
</evidence>
<comment type="caution">
    <text evidence="3">The sequence shown here is derived from an EMBL/GenBank/DDBJ whole genome shotgun (WGS) entry which is preliminary data.</text>
</comment>
<proteinExistence type="predicted"/>
<gene>
    <name evidence="3" type="ORF">FD27_GL001315</name>
</gene>
<feature type="chain" id="PRO_5038879535" description="Lipoprotein" evidence="2">
    <location>
        <begin position="23"/>
        <end position="144"/>
    </location>
</feature>
<dbReference type="PROSITE" id="PS51257">
    <property type="entry name" value="PROKAR_LIPOPROTEIN"/>
    <property type="match status" value="1"/>
</dbReference>
<evidence type="ECO:0000256" key="1">
    <source>
        <dbReference type="SAM" id="MobiDB-lite"/>
    </source>
</evidence>
<dbReference type="OrthoDB" id="2329900at2"/>
<evidence type="ECO:0000256" key="2">
    <source>
        <dbReference type="SAM" id="SignalP"/>
    </source>
</evidence>
<evidence type="ECO:0000313" key="4">
    <source>
        <dbReference type="Proteomes" id="UP000051445"/>
    </source>
</evidence>
<feature type="compositionally biased region" description="Basic residues" evidence="1">
    <location>
        <begin position="43"/>
        <end position="56"/>
    </location>
</feature>
<keyword evidence="4" id="KW-1185">Reference proteome</keyword>
<dbReference type="RefSeq" id="WP_057752259.1">
    <property type="nucleotide sequence ID" value="NZ_AZER01000024.1"/>
</dbReference>